<keyword evidence="1" id="KW-0472">Membrane</keyword>
<name>A0ABP3R6W1_9BACI</name>
<dbReference type="Proteomes" id="UP001500866">
    <property type="component" value="Unassembled WGS sequence"/>
</dbReference>
<keyword evidence="1" id="KW-1133">Transmembrane helix</keyword>
<keyword evidence="3" id="KW-0645">Protease</keyword>
<feature type="domain" description="CAAX prenyl protease 2/Lysostaphin resistance protein A-like" evidence="2">
    <location>
        <begin position="141"/>
        <end position="230"/>
    </location>
</feature>
<dbReference type="GO" id="GO:0008237">
    <property type="term" value="F:metallopeptidase activity"/>
    <property type="evidence" value="ECO:0007669"/>
    <property type="project" value="UniProtKB-KW"/>
</dbReference>
<feature type="transmembrane region" description="Helical" evidence="1">
    <location>
        <begin position="196"/>
        <end position="214"/>
    </location>
</feature>
<keyword evidence="4" id="KW-1185">Reference proteome</keyword>
<reference evidence="4" key="1">
    <citation type="journal article" date="2019" name="Int. J. Syst. Evol. Microbiol.">
        <title>The Global Catalogue of Microorganisms (GCM) 10K type strain sequencing project: providing services to taxonomists for standard genome sequencing and annotation.</title>
        <authorList>
            <consortium name="The Broad Institute Genomics Platform"/>
            <consortium name="The Broad Institute Genome Sequencing Center for Infectious Disease"/>
            <person name="Wu L."/>
            <person name="Ma J."/>
        </authorList>
    </citation>
    <scope>NUCLEOTIDE SEQUENCE [LARGE SCALE GENOMIC DNA]</scope>
    <source>
        <strain evidence="4">JCM 15395</strain>
    </source>
</reference>
<protein>
    <submittedName>
        <fullName evidence="3">CPBP family intramembrane metalloprotease</fullName>
    </submittedName>
</protein>
<proteinExistence type="predicted"/>
<feature type="transmembrane region" description="Helical" evidence="1">
    <location>
        <begin position="172"/>
        <end position="190"/>
    </location>
</feature>
<dbReference type="InterPro" id="IPR003675">
    <property type="entry name" value="Rce1/LyrA-like_dom"/>
</dbReference>
<evidence type="ECO:0000256" key="1">
    <source>
        <dbReference type="SAM" id="Phobius"/>
    </source>
</evidence>
<gene>
    <name evidence="3" type="ORF">GCM10009001_21110</name>
</gene>
<sequence length="245" mass="28535">MENLVKTADLKGLKHELLSSKQFYCWFGLFVVWSLVLMYVFGYLHLIDNPWYLRGFYEPFLFFIPILVYRPIRTWMKQQWGFRKILELRFYVVFILGLIVLLLVHYFFYYGMINHAIYYLNGLSEFFLAKTQHDNAAIYQAWSVILFGSVIAPICEEVFFRGILMNFLIKKYNLGIGLVISSTLFAVGHFEFGITRLAALAATGVILGLVTHYTKSIIPAIIIHGIWNFISIVLLAHVISVYQLF</sequence>
<feature type="transmembrane region" description="Helical" evidence="1">
    <location>
        <begin position="90"/>
        <end position="117"/>
    </location>
</feature>
<dbReference type="PANTHER" id="PTHR36435:SF1">
    <property type="entry name" value="CAAX AMINO TERMINAL PROTEASE FAMILY PROTEIN"/>
    <property type="match status" value="1"/>
</dbReference>
<keyword evidence="3" id="KW-0378">Hydrolase</keyword>
<dbReference type="InterPro" id="IPR052710">
    <property type="entry name" value="CAAX_protease"/>
</dbReference>
<feature type="transmembrane region" description="Helical" evidence="1">
    <location>
        <begin position="51"/>
        <end position="69"/>
    </location>
</feature>
<feature type="transmembrane region" description="Helical" evidence="1">
    <location>
        <begin position="137"/>
        <end position="160"/>
    </location>
</feature>
<dbReference type="PANTHER" id="PTHR36435">
    <property type="entry name" value="SLR1288 PROTEIN"/>
    <property type="match status" value="1"/>
</dbReference>
<dbReference type="Pfam" id="PF02517">
    <property type="entry name" value="Rce1-like"/>
    <property type="match status" value="1"/>
</dbReference>
<evidence type="ECO:0000313" key="3">
    <source>
        <dbReference type="EMBL" id="GAA0603819.1"/>
    </source>
</evidence>
<organism evidence="3 4">
    <name type="scientific">Virgibacillus siamensis</name>
    <dbReference type="NCBI Taxonomy" id="480071"/>
    <lineage>
        <taxon>Bacteria</taxon>
        <taxon>Bacillati</taxon>
        <taxon>Bacillota</taxon>
        <taxon>Bacilli</taxon>
        <taxon>Bacillales</taxon>
        <taxon>Bacillaceae</taxon>
        <taxon>Virgibacillus</taxon>
    </lineage>
</organism>
<feature type="transmembrane region" description="Helical" evidence="1">
    <location>
        <begin position="226"/>
        <end position="244"/>
    </location>
</feature>
<keyword evidence="3" id="KW-0482">Metalloprotease</keyword>
<accession>A0ABP3R6W1</accession>
<feature type="transmembrane region" description="Helical" evidence="1">
    <location>
        <begin position="23"/>
        <end position="45"/>
    </location>
</feature>
<dbReference type="EMBL" id="BAAADS010000015">
    <property type="protein sequence ID" value="GAA0603819.1"/>
    <property type="molecule type" value="Genomic_DNA"/>
</dbReference>
<keyword evidence="1" id="KW-0812">Transmembrane</keyword>
<evidence type="ECO:0000259" key="2">
    <source>
        <dbReference type="Pfam" id="PF02517"/>
    </source>
</evidence>
<dbReference type="RefSeq" id="WP_343812827.1">
    <property type="nucleotide sequence ID" value="NZ_BAAADS010000015.1"/>
</dbReference>
<evidence type="ECO:0000313" key="4">
    <source>
        <dbReference type="Proteomes" id="UP001500866"/>
    </source>
</evidence>
<comment type="caution">
    <text evidence="3">The sequence shown here is derived from an EMBL/GenBank/DDBJ whole genome shotgun (WGS) entry which is preliminary data.</text>
</comment>